<evidence type="ECO:0000313" key="6">
    <source>
        <dbReference type="Proteomes" id="UP001501570"/>
    </source>
</evidence>
<accession>A0ABP9S7W0</accession>
<dbReference type="InterPro" id="IPR018119">
    <property type="entry name" value="Strictosidine_synth_cons-reg"/>
</dbReference>
<keyword evidence="2" id="KW-0597">Phosphoprotein</keyword>
<feature type="domain" description="Strictosidine synthase conserved region" evidence="4">
    <location>
        <begin position="21"/>
        <end position="100"/>
    </location>
</feature>
<dbReference type="Proteomes" id="UP001501570">
    <property type="component" value="Unassembled WGS sequence"/>
</dbReference>
<protein>
    <recommendedName>
        <fullName evidence="4">Strictosidine synthase conserved region domain-containing protein</fullName>
    </recommendedName>
</protein>
<evidence type="ECO:0000259" key="4">
    <source>
        <dbReference type="Pfam" id="PF03088"/>
    </source>
</evidence>
<name>A0ABP9S7W0_9ACTN</name>
<dbReference type="SUPFAM" id="SSF63829">
    <property type="entry name" value="Calcium-dependent phosphotriesterase"/>
    <property type="match status" value="1"/>
</dbReference>
<organism evidence="5 6">
    <name type="scientific">Rugosimonospora acidiphila</name>
    <dbReference type="NCBI Taxonomy" id="556531"/>
    <lineage>
        <taxon>Bacteria</taxon>
        <taxon>Bacillati</taxon>
        <taxon>Actinomycetota</taxon>
        <taxon>Actinomycetes</taxon>
        <taxon>Micromonosporales</taxon>
        <taxon>Micromonosporaceae</taxon>
        <taxon>Rugosimonospora</taxon>
    </lineage>
</organism>
<dbReference type="Gene3D" id="2.120.10.30">
    <property type="entry name" value="TolB, C-terminal domain"/>
    <property type="match status" value="1"/>
</dbReference>
<dbReference type="PANTHER" id="PTHR10426:SF88">
    <property type="entry name" value="ADIPOCYTE PLASMA MEMBRANE-ASSOCIATED PROTEIN HEMOMUCIN-RELATED"/>
    <property type="match status" value="1"/>
</dbReference>
<evidence type="ECO:0000256" key="3">
    <source>
        <dbReference type="ARBA" id="ARBA00023180"/>
    </source>
</evidence>
<keyword evidence="6" id="KW-1185">Reference proteome</keyword>
<sequence>MLVDRVGGEPMLLCDNAAVACDGSVYFSDSSRRFTLDHWRADLMEHSGTGRLLRWDPAGRVEVLAADLQFANGVALSADESFVAVAETGSYQVTRLWLTGPKAGRREPLITNLPGFPDNLSTGSDGRLWIAIPSPRNRLMDWGHAHNPRVMRAIWAMPNKLQPPPRHTTWVMAVDADGRVVHDLQGQHGYRMVTGVREHGGMLYLGSLVEGSVASVALPAN</sequence>
<evidence type="ECO:0000256" key="2">
    <source>
        <dbReference type="ARBA" id="ARBA00022553"/>
    </source>
</evidence>
<gene>
    <name evidence="5" type="ORF">GCM10023322_49100</name>
</gene>
<proteinExistence type="inferred from homology"/>
<dbReference type="RefSeq" id="WP_345633240.1">
    <property type="nucleotide sequence ID" value="NZ_BAABJQ010000016.1"/>
</dbReference>
<dbReference type="PANTHER" id="PTHR10426">
    <property type="entry name" value="STRICTOSIDINE SYNTHASE-RELATED"/>
    <property type="match status" value="1"/>
</dbReference>
<keyword evidence="3" id="KW-0325">Glycoprotein</keyword>
<dbReference type="InterPro" id="IPR011042">
    <property type="entry name" value="6-blade_b-propeller_TolB-like"/>
</dbReference>
<dbReference type="EMBL" id="BAABJQ010000016">
    <property type="protein sequence ID" value="GAA5191539.1"/>
    <property type="molecule type" value="Genomic_DNA"/>
</dbReference>
<evidence type="ECO:0000256" key="1">
    <source>
        <dbReference type="ARBA" id="ARBA00009191"/>
    </source>
</evidence>
<evidence type="ECO:0000313" key="5">
    <source>
        <dbReference type="EMBL" id="GAA5191539.1"/>
    </source>
</evidence>
<dbReference type="Pfam" id="PF03088">
    <property type="entry name" value="Str_synth"/>
    <property type="match status" value="1"/>
</dbReference>
<comment type="similarity">
    <text evidence="1">Belongs to the strictosidine synthase family.</text>
</comment>
<comment type="caution">
    <text evidence="5">The sequence shown here is derived from an EMBL/GenBank/DDBJ whole genome shotgun (WGS) entry which is preliminary data.</text>
</comment>
<reference evidence="6" key="1">
    <citation type="journal article" date="2019" name="Int. J. Syst. Evol. Microbiol.">
        <title>The Global Catalogue of Microorganisms (GCM) 10K type strain sequencing project: providing services to taxonomists for standard genome sequencing and annotation.</title>
        <authorList>
            <consortium name="The Broad Institute Genomics Platform"/>
            <consortium name="The Broad Institute Genome Sequencing Center for Infectious Disease"/>
            <person name="Wu L."/>
            <person name="Ma J."/>
        </authorList>
    </citation>
    <scope>NUCLEOTIDE SEQUENCE [LARGE SCALE GENOMIC DNA]</scope>
    <source>
        <strain evidence="6">JCM 18304</strain>
    </source>
</reference>